<sequence>MYAETQRQTAGTAKACYVCFKPTTTVLATVNAADFLYTCPTHLSDPGFANIVPSEPSSSTISAEEIAKVKTEWEERQKKKLEREKAEKEKASDTDDDSKKKSNGQNEKATHASKSPQTPGSLGTTSPSPSPSLPKHDRYTLHRDFFDMRQSEHRKRRQAAQAKELAPRLPGAPMGSI</sequence>
<evidence type="ECO:0000313" key="2">
    <source>
        <dbReference type="EMBL" id="KJA24567.1"/>
    </source>
</evidence>
<feature type="region of interest" description="Disordered" evidence="1">
    <location>
        <begin position="54"/>
        <end position="177"/>
    </location>
</feature>
<keyword evidence="3" id="KW-1185">Reference proteome</keyword>
<dbReference type="InterPro" id="IPR013640">
    <property type="entry name" value="Vfa1"/>
</dbReference>
<dbReference type="Proteomes" id="UP000054270">
    <property type="component" value="Unassembled WGS sequence"/>
</dbReference>
<dbReference type="EMBL" id="KN817536">
    <property type="protein sequence ID" value="KJA24567.1"/>
    <property type="molecule type" value="Genomic_DNA"/>
</dbReference>
<accession>A0A0D2LBE3</accession>
<evidence type="ECO:0008006" key="4">
    <source>
        <dbReference type="Google" id="ProtNLM"/>
    </source>
</evidence>
<dbReference type="STRING" id="945553.A0A0D2LBE3"/>
<feature type="compositionally biased region" description="Low complexity" evidence="1">
    <location>
        <begin position="115"/>
        <end position="127"/>
    </location>
</feature>
<evidence type="ECO:0000256" key="1">
    <source>
        <dbReference type="SAM" id="MobiDB-lite"/>
    </source>
</evidence>
<proteinExistence type="predicted"/>
<protein>
    <recommendedName>
        <fullName evidence="4">DUF1742-domain-containing protein</fullName>
    </recommendedName>
</protein>
<name>A0A0D2LBE3_HYPSF</name>
<dbReference type="AlphaFoldDB" id="A0A0D2LBE3"/>
<organism evidence="2 3">
    <name type="scientific">Hypholoma sublateritium (strain FD-334 SS-4)</name>
    <dbReference type="NCBI Taxonomy" id="945553"/>
    <lineage>
        <taxon>Eukaryota</taxon>
        <taxon>Fungi</taxon>
        <taxon>Dikarya</taxon>
        <taxon>Basidiomycota</taxon>
        <taxon>Agaricomycotina</taxon>
        <taxon>Agaricomycetes</taxon>
        <taxon>Agaricomycetidae</taxon>
        <taxon>Agaricales</taxon>
        <taxon>Agaricineae</taxon>
        <taxon>Strophariaceae</taxon>
        <taxon>Hypholoma</taxon>
    </lineage>
</organism>
<reference evidence="3" key="1">
    <citation type="submission" date="2014-04" db="EMBL/GenBank/DDBJ databases">
        <title>Evolutionary Origins and Diversification of the Mycorrhizal Mutualists.</title>
        <authorList>
            <consortium name="DOE Joint Genome Institute"/>
            <consortium name="Mycorrhizal Genomics Consortium"/>
            <person name="Kohler A."/>
            <person name="Kuo A."/>
            <person name="Nagy L.G."/>
            <person name="Floudas D."/>
            <person name="Copeland A."/>
            <person name="Barry K.W."/>
            <person name="Cichocki N."/>
            <person name="Veneault-Fourrey C."/>
            <person name="LaButti K."/>
            <person name="Lindquist E.A."/>
            <person name="Lipzen A."/>
            <person name="Lundell T."/>
            <person name="Morin E."/>
            <person name="Murat C."/>
            <person name="Riley R."/>
            <person name="Ohm R."/>
            <person name="Sun H."/>
            <person name="Tunlid A."/>
            <person name="Henrissat B."/>
            <person name="Grigoriev I.V."/>
            <person name="Hibbett D.S."/>
            <person name="Martin F."/>
        </authorList>
    </citation>
    <scope>NUCLEOTIDE SEQUENCE [LARGE SCALE GENOMIC DNA]</scope>
    <source>
        <strain evidence="3">FD-334 SS-4</strain>
    </source>
</reference>
<dbReference type="OrthoDB" id="2158714at2759"/>
<gene>
    <name evidence="2" type="ORF">HYPSUDRAFT_38618</name>
</gene>
<dbReference type="PANTHER" id="PTHR28218:SF1">
    <property type="entry name" value="VPS4-ASSOCIATED PROTEIN 1"/>
    <property type="match status" value="1"/>
</dbReference>
<dbReference type="GO" id="GO:0005768">
    <property type="term" value="C:endosome"/>
    <property type="evidence" value="ECO:0007669"/>
    <property type="project" value="TreeGrafter"/>
</dbReference>
<evidence type="ECO:0000313" key="3">
    <source>
        <dbReference type="Proteomes" id="UP000054270"/>
    </source>
</evidence>
<feature type="compositionally biased region" description="Basic and acidic residues" evidence="1">
    <location>
        <begin position="65"/>
        <end position="100"/>
    </location>
</feature>
<dbReference type="Pfam" id="PF08432">
    <property type="entry name" value="Vfa1"/>
    <property type="match status" value="1"/>
</dbReference>
<feature type="compositionally biased region" description="Basic and acidic residues" evidence="1">
    <location>
        <begin position="134"/>
        <end position="151"/>
    </location>
</feature>
<dbReference type="PANTHER" id="PTHR28218">
    <property type="entry name" value="VPS4-ASSOCIATED PROTEIN 1"/>
    <property type="match status" value="1"/>
</dbReference>
<dbReference type="GO" id="GO:0007034">
    <property type="term" value="P:vacuolar transport"/>
    <property type="evidence" value="ECO:0007669"/>
    <property type="project" value="TreeGrafter"/>
</dbReference>
<dbReference type="OMA" id="FYVCPAH"/>